<keyword evidence="2" id="KW-1185">Reference proteome</keyword>
<organism evidence="1 2">
    <name type="scientific">Phaeobacter porticola</name>
    <dbReference type="NCBI Taxonomy" id="1844006"/>
    <lineage>
        <taxon>Bacteria</taxon>
        <taxon>Pseudomonadati</taxon>
        <taxon>Pseudomonadota</taxon>
        <taxon>Alphaproteobacteria</taxon>
        <taxon>Rhodobacterales</taxon>
        <taxon>Roseobacteraceae</taxon>
        <taxon>Phaeobacter</taxon>
    </lineage>
</organism>
<proteinExistence type="predicted"/>
<name>A0A1L3I033_9RHOB</name>
<dbReference type="EMBL" id="CP016364">
    <property type="protein sequence ID" value="APG45476.1"/>
    <property type="molecule type" value="Genomic_DNA"/>
</dbReference>
<dbReference type="Proteomes" id="UP000183859">
    <property type="component" value="Chromosome"/>
</dbReference>
<evidence type="ECO:0000313" key="2">
    <source>
        <dbReference type="Proteomes" id="UP000183859"/>
    </source>
</evidence>
<gene>
    <name evidence="1" type="ORF">PhaeoP97_00018</name>
</gene>
<evidence type="ECO:0000313" key="1">
    <source>
        <dbReference type="EMBL" id="APG45476.1"/>
    </source>
</evidence>
<protein>
    <submittedName>
        <fullName evidence="1">Uncharacterized protein</fullName>
    </submittedName>
</protein>
<accession>A0A1L3I033</accession>
<reference evidence="2" key="1">
    <citation type="submission" date="2016-07" db="EMBL/GenBank/DDBJ databases">
        <title>Phaeobacter portensis sp. nov., a tropodithietic acid producing bacterium isolated from a German harbor.</title>
        <authorList>
            <person name="Freese H.M."/>
            <person name="Bunk B."/>
            <person name="Breider S."/>
            <person name="Brinkhoff T."/>
        </authorList>
    </citation>
    <scope>NUCLEOTIDE SEQUENCE [LARGE SCALE GENOMIC DNA]</scope>
    <source>
        <strain evidence="2">P97</strain>
    </source>
</reference>
<sequence length="98" mass="11124">MSMYYSGFNRVGLDCLHRQDAMHLTPHDRRKSGLTGRTAAIGKCYECRLWVGSSFSFAFTIFSRIKFFQYMYAAFLASVGKPKLLADASDLKFAVFTT</sequence>
<dbReference type="AlphaFoldDB" id="A0A1L3I033"/>
<dbReference type="KEGG" id="php:PhaeoP97_00018"/>